<feature type="modified residue" description="4-aspartylphosphate" evidence="2">
    <location>
        <position position="55"/>
    </location>
</feature>
<proteinExistence type="predicted"/>
<feature type="domain" description="HTH LytTR-type" evidence="4">
    <location>
        <begin position="146"/>
        <end position="247"/>
    </location>
</feature>
<dbReference type="PROSITE" id="PS50930">
    <property type="entry name" value="HTH_LYTTR"/>
    <property type="match status" value="1"/>
</dbReference>
<dbReference type="SMART" id="SM00448">
    <property type="entry name" value="REC"/>
    <property type="match status" value="1"/>
</dbReference>
<dbReference type="RefSeq" id="WP_166098458.1">
    <property type="nucleotide sequence ID" value="NZ_JAADJT010000001.1"/>
</dbReference>
<dbReference type="InterPro" id="IPR039420">
    <property type="entry name" value="WalR-like"/>
</dbReference>
<feature type="domain" description="Response regulatory" evidence="3">
    <location>
        <begin position="3"/>
        <end position="115"/>
    </location>
</feature>
<dbReference type="Gene3D" id="3.40.50.2300">
    <property type="match status" value="1"/>
</dbReference>
<keyword evidence="1" id="KW-0238">DNA-binding</keyword>
<dbReference type="Pfam" id="PF00072">
    <property type="entry name" value="Response_reg"/>
    <property type="match status" value="1"/>
</dbReference>
<dbReference type="InterPro" id="IPR011006">
    <property type="entry name" value="CheY-like_superfamily"/>
</dbReference>
<dbReference type="PANTHER" id="PTHR48111">
    <property type="entry name" value="REGULATOR OF RPOS"/>
    <property type="match status" value="1"/>
</dbReference>
<comment type="caution">
    <text evidence="5">The sequence shown here is derived from an EMBL/GenBank/DDBJ whole genome shotgun (WGS) entry which is preliminary data.</text>
</comment>
<name>A0ABX0FFH1_9BURK</name>
<dbReference type="PANTHER" id="PTHR48111:SF69">
    <property type="entry name" value="RESPONSE REGULATOR RECEIVER"/>
    <property type="match status" value="1"/>
</dbReference>
<dbReference type="EMBL" id="JAADJT010000001">
    <property type="protein sequence ID" value="NGZ83289.1"/>
    <property type="molecule type" value="Genomic_DNA"/>
</dbReference>
<evidence type="ECO:0000259" key="4">
    <source>
        <dbReference type="PROSITE" id="PS50930"/>
    </source>
</evidence>
<evidence type="ECO:0000256" key="1">
    <source>
        <dbReference type="ARBA" id="ARBA00023125"/>
    </source>
</evidence>
<dbReference type="Gene3D" id="2.40.50.1020">
    <property type="entry name" value="LytTr DNA-binding domain"/>
    <property type="match status" value="1"/>
</dbReference>
<evidence type="ECO:0000256" key="2">
    <source>
        <dbReference type="PROSITE-ProRule" id="PRU00169"/>
    </source>
</evidence>
<dbReference type="InterPro" id="IPR007492">
    <property type="entry name" value="LytTR_DNA-bd_dom"/>
</dbReference>
<evidence type="ECO:0000259" key="3">
    <source>
        <dbReference type="PROSITE" id="PS50110"/>
    </source>
</evidence>
<gene>
    <name evidence="5" type="ORF">GW587_03315</name>
</gene>
<keyword evidence="2" id="KW-0597">Phosphoprotein</keyword>
<reference evidence="6" key="1">
    <citation type="submission" date="2023-07" db="EMBL/GenBank/DDBJ databases">
        <title>Duganella aceri sp. nov., isolated from tree sap.</title>
        <authorList>
            <person name="Kim I.S."/>
        </authorList>
    </citation>
    <scope>NUCLEOTIDE SEQUENCE [LARGE SCALE GENOMIC DNA]</scope>
    <source>
        <strain evidence="6">SAP-35</strain>
    </source>
</reference>
<protein>
    <submittedName>
        <fullName evidence="5">Response regulator transcription factor</fullName>
    </submittedName>
</protein>
<dbReference type="SUPFAM" id="SSF52172">
    <property type="entry name" value="CheY-like"/>
    <property type="match status" value="1"/>
</dbReference>
<dbReference type="Proteomes" id="UP000666369">
    <property type="component" value="Unassembled WGS sequence"/>
</dbReference>
<evidence type="ECO:0000313" key="5">
    <source>
        <dbReference type="EMBL" id="NGZ83289.1"/>
    </source>
</evidence>
<dbReference type="Pfam" id="PF04397">
    <property type="entry name" value="LytTR"/>
    <property type="match status" value="1"/>
</dbReference>
<dbReference type="InterPro" id="IPR001789">
    <property type="entry name" value="Sig_transdc_resp-reg_receiver"/>
</dbReference>
<dbReference type="SMART" id="SM00850">
    <property type="entry name" value="LytTR"/>
    <property type="match status" value="1"/>
</dbReference>
<organism evidence="5 6">
    <name type="scientific">Duganella aceris</name>
    <dbReference type="NCBI Taxonomy" id="2703883"/>
    <lineage>
        <taxon>Bacteria</taxon>
        <taxon>Pseudomonadati</taxon>
        <taxon>Pseudomonadota</taxon>
        <taxon>Betaproteobacteria</taxon>
        <taxon>Burkholderiales</taxon>
        <taxon>Oxalobacteraceae</taxon>
        <taxon>Telluria group</taxon>
        <taxon>Duganella</taxon>
    </lineage>
</organism>
<keyword evidence="6" id="KW-1185">Reference proteome</keyword>
<dbReference type="PROSITE" id="PS50110">
    <property type="entry name" value="RESPONSE_REGULATORY"/>
    <property type="match status" value="1"/>
</dbReference>
<sequence length="247" mass="27695">MTSALIVEDEPLLRQELADHLRALWPELEICGHVENGIEAISVMESQRPDIVFLDIQMPGLNGMEVARHVAETTQIVFVTAYAEYAVQAFEAGAADYLVKPVNAARLMQTIKRLKTRSRDAMPAPVPPAVWQQVFGHAVAPYLKWIKASVGNTVRLLMVSDVIYFQSDGKYTRVVTAGDEALIRLPLKSLVEQLDPAQFTQIHRGAIVNLEAVDRIERDGTVMEIRLKGRSEILPVSEAYTRQFRQM</sequence>
<accession>A0ABX0FFH1</accession>
<evidence type="ECO:0000313" key="6">
    <source>
        <dbReference type="Proteomes" id="UP000666369"/>
    </source>
</evidence>